<sequence>MPAFDNNNNKRSTDPKLPYARPCIEGYSSAFFPLKPTRFPRGTPAQSTRSRKIYSDLDDNRQFLLHLREIWVRKLETLEEDNKFLQRMKSAKEEDLKDIQPLFSSGEEEKRQEKAEEGNASTTSPLDSLFEMPQYEPTQVPALNQGDLYSSLNEEYDEEEQTRKALDLMLKQFGDAL</sequence>
<reference evidence="2 3" key="1">
    <citation type="submission" date="2016-03" db="EMBL/GenBank/DDBJ databases">
        <title>Choanephora cucurbitarum.</title>
        <authorList>
            <person name="Min B."/>
            <person name="Park H."/>
            <person name="Park J.-H."/>
            <person name="Shin H.-D."/>
            <person name="Choi I.-G."/>
        </authorList>
    </citation>
    <scope>NUCLEOTIDE SEQUENCE [LARGE SCALE GENOMIC DNA]</scope>
    <source>
        <strain evidence="2 3">KUS-F28377</strain>
    </source>
</reference>
<dbReference type="InParanoid" id="A0A1C7NUN4"/>
<name>A0A1C7NUN4_9FUNG</name>
<evidence type="ECO:0000313" key="2">
    <source>
        <dbReference type="EMBL" id="OBZ91214.1"/>
    </source>
</evidence>
<feature type="compositionally biased region" description="Basic and acidic residues" evidence="1">
    <location>
        <begin position="89"/>
        <end position="98"/>
    </location>
</feature>
<feature type="region of interest" description="Disordered" evidence="1">
    <location>
        <begin position="89"/>
        <end position="139"/>
    </location>
</feature>
<proteinExistence type="predicted"/>
<accession>A0A1C7NUN4</accession>
<dbReference type="OrthoDB" id="2290015at2759"/>
<dbReference type="EMBL" id="LUGH01000018">
    <property type="protein sequence ID" value="OBZ91214.1"/>
    <property type="molecule type" value="Genomic_DNA"/>
</dbReference>
<dbReference type="AlphaFoldDB" id="A0A1C7NUN4"/>
<protein>
    <submittedName>
        <fullName evidence="2">Uncharacterized protein</fullName>
    </submittedName>
</protein>
<gene>
    <name evidence="2" type="ORF">A0J61_00746</name>
</gene>
<feature type="compositionally biased region" description="Basic and acidic residues" evidence="1">
    <location>
        <begin position="107"/>
        <end position="117"/>
    </location>
</feature>
<organism evidence="2 3">
    <name type="scientific">Choanephora cucurbitarum</name>
    <dbReference type="NCBI Taxonomy" id="101091"/>
    <lineage>
        <taxon>Eukaryota</taxon>
        <taxon>Fungi</taxon>
        <taxon>Fungi incertae sedis</taxon>
        <taxon>Mucoromycota</taxon>
        <taxon>Mucoromycotina</taxon>
        <taxon>Mucoromycetes</taxon>
        <taxon>Mucorales</taxon>
        <taxon>Mucorineae</taxon>
        <taxon>Choanephoraceae</taxon>
        <taxon>Choanephoroideae</taxon>
        <taxon>Choanephora</taxon>
    </lineage>
</organism>
<keyword evidence="3" id="KW-1185">Reference proteome</keyword>
<comment type="caution">
    <text evidence="2">The sequence shown here is derived from an EMBL/GenBank/DDBJ whole genome shotgun (WGS) entry which is preliminary data.</text>
</comment>
<evidence type="ECO:0000313" key="3">
    <source>
        <dbReference type="Proteomes" id="UP000093000"/>
    </source>
</evidence>
<evidence type="ECO:0000256" key="1">
    <source>
        <dbReference type="SAM" id="MobiDB-lite"/>
    </source>
</evidence>
<dbReference type="Proteomes" id="UP000093000">
    <property type="component" value="Unassembled WGS sequence"/>
</dbReference>